<organism evidence="5 6">
    <name type="scientific">Aspergillus pseudoviridinutans</name>
    <dbReference type="NCBI Taxonomy" id="1517512"/>
    <lineage>
        <taxon>Eukaryota</taxon>
        <taxon>Fungi</taxon>
        <taxon>Dikarya</taxon>
        <taxon>Ascomycota</taxon>
        <taxon>Pezizomycotina</taxon>
        <taxon>Eurotiomycetes</taxon>
        <taxon>Eurotiomycetidae</taxon>
        <taxon>Eurotiales</taxon>
        <taxon>Aspergillaceae</taxon>
        <taxon>Aspergillus</taxon>
        <taxon>Aspergillus subgen. Fumigati</taxon>
    </lineage>
</organism>
<dbReference type="InterPro" id="IPR050309">
    <property type="entry name" value="Type-B_Carboxylest/Lipase"/>
</dbReference>
<feature type="unsure residue" description="I or L" evidence="5">
    <location>
        <position position="297"/>
    </location>
</feature>
<sequence length="544" mass="59248">MAATTLKTALLGEVQGKTADGVTQYLGIKYASLRDRLAVAEVTDHGNRDIVLNATTYGPTAVSPPFGCELEQSAIQHTLPRKAISQSDVSCLTLNITVPSGTTPASKLPVFIFIHGGGLVTGGTSWPQYDMARFVRLSVEKKLPIIAVSVNYRLGIFGFLTSEELRNAGYKPNNGLRDQRAAMLWVQKHIHCFGGDNQNVTLAGMSAGAVTAAVTLHLRCSDNLFSRAIAMSGSYFMTPPLSLDAHEEGYRQAMKALGLADMTPEQRLRVLLDNPAQELMSKIPPTVPIAFATDGELIPSAMTFAQTKSYGGMKPEADGACIDLMIGNAQMDASICSFSTPHWRQNAAQNLITAMYDVLAAKPAEARELLEKYSIAYDTPDDEAFSAVLNFINDVVSFAPVMSFAQGWKGNVHVYYFNEGNPWEGPWKGQPSHLLDIAYLFQNYSEYLGEQQQAVATAFAEDFFRFCYGFSPWPVVDKQGNERGFAARVYGPSDKGLSATITAQPYGGETMRRNIIFGKADKVSLDDLLMVVPKFALHASVGIQ</sequence>
<dbReference type="Gene3D" id="3.40.50.1820">
    <property type="entry name" value="alpha/beta hydrolase"/>
    <property type="match status" value="1"/>
</dbReference>
<dbReference type="Pfam" id="PF00135">
    <property type="entry name" value="COesterase"/>
    <property type="match status" value="1"/>
</dbReference>
<gene>
    <name evidence="5" type="ORF">Asppvi_000020</name>
</gene>
<dbReference type="InterPro" id="IPR002018">
    <property type="entry name" value="CarbesteraseB"/>
</dbReference>
<dbReference type="Proteomes" id="UP001043456">
    <property type="component" value="Unassembled WGS sequence"/>
</dbReference>
<dbReference type="EC" id="3.1.1.-" evidence="3"/>
<dbReference type="EMBL" id="BHVY01000001">
    <property type="protein sequence ID" value="GIJ81521.1"/>
    <property type="molecule type" value="Genomic_DNA"/>
</dbReference>
<keyword evidence="6" id="KW-1185">Reference proteome</keyword>
<dbReference type="InterPro" id="IPR029058">
    <property type="entry name" value="AB_hydrolase_fold"/>
</dbReference>
<proteinExistence type="inferred from homology"/>
<comment type="caution">
    <text evidence="5">The sequence shown here is derived from an EMBL/GenBank/DDBJ whole genome shotgun (WGS) entry which is preliminary data.</text>
</comment>
<comment type="similarity">
    <text evidence="1 3">Belongs to the type-B carboxylesterase/lipase family.</text>
</comment>
<accession>A0A9P3ENT3</accession>
<dbReference type="PROSITE" id="PS00122">
    <property type="entry name" value="CARBOXYLESTERASE_B_1"/>
    <property type="match status" value="1"/>
</dbReference>
<evidence type="ECO:0000256" key="1">
    <source>
        <dbReference type="ARBA" id="ARBA00005964"/>
    </source>
</evidence>
<name>A0A9P3ENT3_9EURO</name>
<feature type="domain" description="Carboxylesterase type B" evidence="4">
    <location>
        <begin position="5"/>
        <end position="446"/>
    </location>
</feature>
<evidence type="ECO:0000259" key="4">
    <source>
        <dbReference type="Pfam" id="PF00135"/>
    </source>
</evidence>
<dbReference type="OrthoDB" id="6846267at2759"/>
<dbReference type="SUPFAM" id="SSF53474">
    <property type="entry name" value="alpha/beta-Hydrolases"/>
    <property type="match status" value="1"/>
</dbReference>
<dbReference type="GO" id="GO:0016787">
    <property type="term" value="F:hydrolase activity"/>
    <property type="evidence" value="ECO:0007669"/>
    <property type="project" value="UniProtKB-KW"/>
</dbReference>
<protein>
    <recommendedName>
        <fullName evidence="3">Carboxylic ester hydrolase</fullName>
        <ecNumber evidence="3">3.1.1.-</ecNumber>
    </recommendedName>
</protein>
<reference evidence="5 6" key="1">
    <citation type="submission" date="2018-10" db="EMBL/GenBank/DDBJ databases">
        <title>Pan-genome distribution and transcriptional activeness of fungal secondary metabolism genes in Aspergillus section Fumigati.</title>
        <authorList>
            <person name="Takahashi H."/>
            <person name="Umemura M."/>
            <person name="Ninomiya A."/>
            <person name="Kusuya Y."/>
            <person name="Urayama S."/>
            <person name="Shimizu M."/>
            <person name="Watanabe A."/>
            <person name="Kamei K."/>
            <person name="Yaguchi T."/>
            <person name="Hagiwara D."/>
        </authorList>
    </citation>
    <scope>NUCLEOTIDE SEQUENCE [LARGE SCALE GENOMIC DNA]</scope>
    <source>
        <strain evidence="5 6">IFM 55266</strain>
    </source>
</reference>
<evidence type="ECO:0000313" key="5">
    <source>
        <dbReference type="EMBL" id="GIJ81521.1"/>
    </source>
</evidence>
<evidence type="ECO:0000256" key="2">
    <source>
        <dbReference type="ARBA" id="ARBA00022801"/>
    </source>
</evidence>
<dbReference type="AlphaFoldDB" id="A0A9P3ENT3"/>
<keyword evidence="2 3" id="KW-0378">Hydrolase</keyword>
<evidence type="ECO:0000256" key="3">
    <source>
        <dbReference type="RuleBase" id="RU361235"/>
    </source>
</evidence>
<dbReference type="PANTHER" id="PTHR11559">
    <property type="entry name" value="CARBOXYLESTERASE"/>
    <property type="match status" value="1"/>
</dbReference>
<evidence type="ECO:0000313" key="6">
    <source>
        <dbReference type="Proteomes" id="UP001043456"/>
    </source>
</evidence>
<dbReference type="InterPro" id="IPR019826">
    <property type="entry name" value="Carboxylesterase_B_AS"/>
</dbReference>